<comment type="caution">
    <text evidence="2">The sequence shown here is derived from an EMBL/GenBank/DDBJ whole genome shotgun (WGS) entry which is preliminary data.</text>
</comment>
<dbReference type="PROSITE" id="PS50005">
    <property type="entry name" value="TPR"/>
    <property type="match status" value="1"/>
</dbReference>
<evidence type="ECO:0000256" key="1">
    <source>
        <dbReference type="PROSITE-ProRule" id="PRU00339"/>
    </source>
</evidence>
<evidence type="ECO:0008006" key="3">
    <source>
        <dbReference type="Google" id="ProtNLM"/>
    </source>
</evidence>
<dbReference type="Gene3D" id="1.25.40.10">
    <property type="entry name" value="Tetratricopeptide repeat domain"/>
    <property type="match status" value="1"/>
</dbReference>
<gene>
    <name evidence="2" type="ORF">ENV38_02155</name>
</gene>
<dbReference type="InterPro" id="IPR011990">
    <property type="entry name" value="TPR-like_helical_dom_sf"/>
</dbReference>
<name>A0A7V3KMY3_UNCW3</name>
<sequence>MCPKKSSKEQISGYSNEELFEYFKEALFESNFDFAEKCINELLRRVETNQVKSEEEKLMYYKGMGVFQEMINNEELAREYFLKALEIKPDDEEVLNHLRKLSGLETQGE</sequence>
<keyword evidence="1" id="KW-0802">TPR repeat</keyword>
<dbReference type="AlphaFoldDB" id="A0A7V3KMY3"/>
<accession>A0A7V3KMY3</accession>
<evidence type="ECO:0000313" key="2">
    <source>
        <dbReference type="EMBL" id="HGB35693.1"/>
    </source>
</evidence>
<reference evidence="2" key="1">
    <citation type="journal article" date="2020" name="mSystems">
        <title>Genome- and Community-Level Interaction Insights into Carbon Utilization and Element Cycling Functions of Hydrothermarchaeota in Hydrothermal Sediment.</title>
        <authorList>
            <person name="Zhou Z."/>
            <person name="Liu Y."/>
            <person name="Xu W."/>
            <person name="Pan J."/>
            <person name="Luo Z.H."/>
            <person name="Li M."/>
        </authorList>
    </citation>
    <scope>NUCLEOTIDE SEQUENCE [LARGE SCALE GENOMIC DNA]</scope>
    <source>
        <strain evidence="2">SpSt-754</strain>
    </source>
</reference>
<dbReference type="SUPFAM" id="SSF48452">
    <property type="entry name" value="TPR-like"/>
    <property type="match status" value="1"/>
</dbReference>
<dbReference type="EMBL" id="DTGD01000081">
    <property type="protein sequence ID" value="HGB35693.1"/>
    <property type="molecule type" value="Genomic_DNA"/>
</dbReference>
<protein>
    <recommendedName>
        <fullName evidence="3">Tetratricopeptide repeat protein</fullName>
    </recommendedName>
</protein>
<dbReference type="InterPro" id="IPR019734">
    <property type="entry name" value="TPR_rpt"/>
</dbReference>
<feature type="repeat" description="TPR" evidence="1">
    <location>
        <begin position="58"/>
        <end position="91"/>
    </location>
</feature>
<organism evidence="2">
    <name type="scientific">candidate division WOR-3 bacterium</name>
    <dbReference type="NCBI Taxonomy" id="2052148"/>
    <lineage>
        <taxon>Bacteria</taxon>
        <taxon>Bacteria division WOR-3</taxon>
    </lineage>
</organism>
<proteinExistence type="predicted"/>